<dbReference type="Gene3D" id="3.30.70.270">
    <property type="match status" value="1"/>
</dbReference>
<dbReference type="InterPro" id="IPR043128">
    <property type="entry name" value="Rev_trsase/Diguanyl_cyclase"/>
</dbReference>
<dbReference type="AlphaFoldDB" id="A0A7G3G784"/>
<evidence type="ECO:0000313" key="3">
    <source>
        <dbReference type="Proteomes" id="UP000515917"/>
    </source>
</evidence>
<proteinExistence type="predicted"/>
<name>A0A7G3G784_9NEIS</name>
<dbReference type="InterPro" id="IPR029787">
    <property type="entry name" value="Nucleotide_cyclase"/>
</dbReference>
<dbReference type="RefSeq" id="WP_130105778.1">
    <property type="nucleotide sequence ID" value="NZ_CP025781.1"/>
</dbReference>
<gene>
    <name evidence="2" type="ORF">C1H71_06160</name>
</gene>
<dbReference type="InterPro" id="IPR000160">
    <property type="entry name" value="GGDEF_dom"/>
</dbReference>
<dbReference type="SUPFAM" id="SSF55073">
    <property type="entry name" value="Nucleotide cyclase"/>
    <property type="match status" value="1"/>
</dbReference>
<reference evidence="2 3" key="1">
    <citation type="submission" date="2018-01" db="EMBL/GenBank/DDBJ databases">
        <title>Genome sequence of Iodobacter sp. strain PCH194 isolated from Indian Trans-Himalaya.</title>
        <authorList>
            <person name="Kumar V."/>
            <person name="Thakur V."/>
            <person name="Kumar S."/>
            <person name="Singh D."/>
        </authorList>
    </citation>
    <scope>NUCLEOTIDE SEQUENCE [LARGE SCALE GENOMIC DNA]</scope>
    <source>
        <strain evidence="2 3">PCH194</strain>
    </source>
</reference>
<feature type="domain" description="GGDEF" evidence="1">
    <location>
        <begin position="1"/>
        <end position="67"/>
    </location>
</feature>
<organism evidence="2 3">
    <name type="scientific">Iodobacter fluviatilis</name>
    <dbReference type="NCBI Taxonomy" id="537"/>
    <lineage>
        <taxon>Bacteria</taxon>
        <taxon>Pseudomonadati</taxon>
        <taxon>Pseudomonadota</taxon>
        <taxon>Betaproteobacteria</taxon>
        <taxon>Neisseriales</taxon>
        <taxon>Chitinibacteraceae</taxon>
        <taxon>Iodobacter</taxon>
    </lineage>
</organism>
<dbReference type="EMBL" id="CP025781">
    <property type="protein sequence ID" value="QBC43177.1"/>
    <property type="molecule type" value="Genomic_DNA"/>
</dbReference>
<protein>
    <recommendedName>
        <fullName evidence="1">GGDEF domain-containing protein</fullName>
    </recommendedName>
</protein>
<dbReference type="Proteomes" id="UP000515917">
    <property type="component" value="Chromosome"/>
</dbReference>
<keyword evidence="3" id="KW-1185">Reference proteome</keyword>
<evidence type="ECO:0000259" key="1">
    <source>
        <dbReference type="PROSITE" id="PS50887"/>
    </source>
</evidence>
<evidence type="ECO:0000313" key="2">
    <source>
        <dbReference type="EMBL" id="QBC43177.1"/>
    </source>
</evidence>
<dbReference type="PROSITE" id="PS50887">
    <property type="entry name" value="GGDEF"/>
    <property type="match status" value="1"/>
</dbReference>
<sequence length="67" mass="7810">MKVRLTEQRPKPYNDVYGYARGDSMIRMLGELLLGIAGPQLDFMGHIGGDDFMVLFRSPYWKNRCQR</sequence>
<accession>A0A7G3G784</accession>
<dbReference type="KEGG" id="ifl:C1H71_06160"/>